<dbReference type="OrthoDB" id="4900119at2759"/>
<name>G9NBP7_HYPVG</name>
<evidence type="ECO:0000313" key="2">
    <source>
        <dbReference type="EMBL" id="EHK16251.1"/>
    </source>
</evidence>
<reference evidence="2 3" key="1">
    <citation type="journal article" date="2011" name="Genome Biol.">
        <title>Comparative genome sequence analysis underscores mycoparasitism as the ancestral life style of Trichoderma.</title>
        <authorList>
            <person name="Kubicek C.P."/>
            <person name="Herrera-Estrella A."/>
            <person name="Seidl-Seiboth V."/>
            <person name="Martinez D.A."/>
            <person name="Druzhinina I.S."/>
            <person name="Thon M."/>
            <person name="Zeilinger S."/>
            <person name="Casas-Flores S."/>
            <person name="Horwitz B.A."/>
            <person name="Mukherjee P.K."/>
            <person name="Mukherjee M."/>
            <person name="Kredics L."/>
            <person name="Alcaraz L.D."/>
            <person name="Aerts A."/>
            <person name="Antal Z."/>
            <person name="Atanasova L."/>
            <person name="Cervantes-Badillo M.G."/>
            <person name="Challacombe J."/>
            <person name="Chertkov O."/>
            <person name="McCluskey K."/>
            <person name="Coulpier F."/>
            <person name="Deshpande N."/>
            <person name="von Doehren H."/>
            <person name="Ebbole D.J."/>
            <person name="Esquivel-Naranjo E.U."/>
            <person name="Fekete E."/>
            <person name="Flipphi M."/>
            <person name="Glaser F."/>
            <person name="Gomez-Rodriguez E.Y."/>
            <person name="Gruber S."/>
            <person name="Han C."/>
            <person name="Henrissat B."/>
            <person name="Hermosa R."/>
            <person name="Hernandez-Onate M."/>
            <person name="Karaffa L."/>
            <person name="Kosti I."/>
            <person name="Le Crom S."/>
            <person name="Lindquist E."/>
            <person name="Lucas S."/>
            <person name="Luebeck M."/>
            <person name="Luebeck P.S."/>
            <person name="Margeot A."/>
            <person name="Metz B."/>
            <person name="Misra M."/>
            <person name="Nevalainen H."/>
            <person name="Omann M."/>
            <person name="Packer N."/>
            <person name="Perrone G."/>
            <person name="Uresti-Rivera E.E."/>
            <person name="Salamov A."/>
            <person name="Schmoll M."/>
            <person name="Seiboth B."/>
            <person name="Shapiro H."/>
            <person name="Sukno S."/>
            <person name="Tamayo-Ramos J.A."/>
            <person name="Tisch D."/>
            <person name="Wiest A."/>
            <person name="Wilkinson H.H."/>
            <person name="Zhang M."/>
            <person name="Coutinho P.M."/>
            <person name="Kenerley C.M."/>
            <person name="Monte E."/>
            <person name="Baker S.E."/>
            <person name="Grigoriev I.V."/>
        </authorList>
    </citation>
    <scope>NUCLEOTIDE SEQUENCE [LARGE SCALE GENOMIC DNA]</scope>
    <source>
        <strain evidence="3">Gv29-8 / FGSC 10586</strain>
    </source>
</reference>
<evidence type="ECO:0000256" key="1">
    <source>
        <dbReference type="SAM" id="MobiDB-lite"/>
    </source>
</evidence>
<dbReference type="AlphaFoldDB" id="G9NBP7"/>
<organism evidence="2 3">
    <name type="scientific">Hypocrea virens (strain Gv29-8 / FGSC 10586)</name>
    <name type="common">Gliocladium virens</name>
    <name type="synonym">Trichoderma virens</name>
    <dbReference type="NCBI Taxonomy" id="413071"/>
    <lineage>
        <taxon>Eukaryota</taxon>
        <taxon>Fungi</taxon>
        <taxon>Dikarya</taxon>
        <taxon>Ascomycota</taxon>
        <taxon>Pezizomycotina</taxon>
        <taxon>Sordariomycetes</taxon>
        <taxon>Hypocreomycetidae</taxon>
        <taxon>Hypocreales</taxon>
        <taxon>Hypocreaceae</taxon>
        <taxon>Trichoderma</taxon>
    </lineage>
</organism>
<dbReference type="EMBL" id="ABDF02000091">
    <property type="protein sequence ID" value="EHK16251.1"/>
    <property type="molecule type" value="Genomic_DNA"/>
</dbReference>
<evidence type="ECO:0000313" key="3">
    <source>
        <dbReference type="Proteomes" id="UP000007115"/>
    </source>
</evidence>
<protein>
    <submittedName>
        <fullName evidence="2">Uncharacterized protein</fullName>
    </submittedName>
</protein>
<feature type="compositionally biased region" description="Polar residues" evidence="1">
    <location>
        <begin position="146"/>
        <end position="177"/>
    </location>
</feature>
<dbReference type="GeneID" id="25792145"/>
<accession>G9NBP7</accession>
<keyword evidence="3" id="KW-1185">Reference proteome</keyword>
<dbReference type="VEuPathDB" id="FungiDB:TRIVIDRAFT_228175"/>
<dbReference type="HOGENOM" id="CLU_1434625_0_0_1"/>
<feature type="region of interest" description="Disordered" evidence="1">
    <location>
        <begin position="146"/>
        <end position="189"/>
    </location>
</feature>
<gene>
    <name evidence="2" type="ORF">TRIVIDRAFT_228175</name>
</gene>
<dbReference type="RefSeq" id="XP_013950445.1">
    <property type="nucleotide sequence ID" value="XM_014094970.1"/>
</dbReference>
<proteinExistence type="predicted"/>
<comment type="caution">
    <text evidence="2">The sequence shown here is derived from an EMBL/GenBank/DDBJ whole genome shotgun (WGS) entry which is preliminary data.</text>
</comment>
<dbReference type="InParanoid" id="G9NBP7"/>
<dbReference type="Proteomes" id="UP000007115">
    <property type="component" value="Unassembled WGS sequence"/>
</dbReference>
<sequence>MPQLKPIPLTMDELQLSPDDERYADGAACVRKYWAHATQLNVWQQKQMIEHIKSHSYAVEPAGSPIQSHKLYREEMLRHQMLGLVGLTSPPYLILSAVYPKLPEEYVEAVKLAFGTYDIDAINKYFRLLGLKKKEQLATIAIKKSSPSIQRKQPASSSLAKQRQISSASSAPGNDISSPPPVLEHLQPG</sequence>